<reference evidence="2 3" key="1">
    <citation type="submission" date="2023-04" db="EMBL/GenBank/DDBJ databases">
        <title>Funneling lignin-derived compounds into biodiesel using alkali-halophilic Citricoccus sp. P2.</title>
        <authorList>
            <person name="Luo C.-B."/>
        </authorList>
    </citation>
    <scope>NUCLEOTIDE SEQUENCE [LARGE SCALE GENOMIC DNA]</scope>
    <source>
        <strain evidence="2 3">P2</strain>
    </source>
</reference>
<keyword evidence="1" id="KW-1133">Transmembrane helix</keyword>
<keyword evidence="3" id="KW-1185">Reference proteome</keyword>
<feature type="transmembrane region" description="Helical" evidence="1">
    <location>
        <begin position="21"/>
        <end position="51"/>
    </location>
</feature>
<accession>A0ABY8HA98</accession>
<name>A0ABY8HA98_9MICC</name>
<evidence type="ECO:0000313" key="3">
    <source>
        <dbReference type="Proteomes" id="UP001219037"/>
    </source>
</evidence>
<feature type="transmembrane region" description="Helical" evidence="1">
    <location>
        <begin position="83"/>
        <end position="104"/>
    </location>
</feature>
<dbReference type="EMBL" id="CP121252">
    <property type="protein sequence ID" value="WFP17562.1"/>
    <property type="molecule type" value="Genomic_DNA"/>
</dbReference>
<evidence type="ECO:0008006" key="4">
    <source>
        <dbReference type="Google" id="ProtNLM"/>
    </source>
</evidence>
<dbReference type="Proteomes" id="UP001219037">
    <property type="component" value="Chromosome"/>
</dbReference>
<evidence type="ECO:0000313" key="2">
    <source>
        <dbReference type="EMBL" id="WFP17562.1"/>
    </source>
</evidence>
<organism evidence="2 3">
    <name type="scientific">Citricoccus muralis</name>
    <dbReference type="NCBI Taxonomy" id="169134"/>
    <lineage>
        <taxon>Bacteria</taxon>
        <taxon>Bacillati</taxon>
        <taxon>Actinomycetota</taxon>
        <taxon>Actinomycetes</taxon>
        <taxon>Micrococcales</taxon>
        <taxon>Micrococcaceae</taxon>
        <taxon>Citricoccus</taxon>
    </lineage>
</organism>
<proteinExistence type="predicted"/>
<dbReference type="RefSeq" id="WP_278159165.1">
    <property type="nucleotide sequence ID" value="NZ_CP121252.1"/>
</dbReference>
<protein>
    <recommendedName>
        <fullName evidence="4">Tripartite ATP-independent transporter DctM subunit</fullName>
    </recommendedName>
</protein>
<evidence type="ECO:0000256" key="1">
    <source>
        <dbReference type="SAM" id="Phobius"/>
    </source>
</evidence>
<gene>
    <name evidence="2" type="ORF">P8192_05520</name>
</gene>
<keyword evidence="1" id="KW-0472">Membrane</keyword>
<sequence length="108" mass="11351">MSIHAMIRVTLLSDRKLHTATLSAVGQVSLFTLVGAGVDPLLAVIAILVFASAEGASPPASGSILVACGITEARPENTFIPLVVYYVLPFFVLGVLIALGIAPYRWDD</sequence>
<keyword evidence="1" id="KW-0812">Transmembrane</keyword>